<evidence type="ECO:0000256" key="3">
    <source>
        <dbReference type="ARBA" id="ARBA00022475"/>
    </source>
</evidence>
<evidence type="ECO:0000256" key="7">
    <source>
        <dbReference type="SAM" id="Phobius"/>
    </source>
</evidence>
<keyword evidence="2" id="KW-0813">Transport</keyword>
<dbReference type="AlphaFoldDB" id="A0A135L3M0"/>
<dbReference type="InterPro" id="IPR002751">
    <property type="entry name" value="CbiM/NikMN"/>
</dbReference>
<dbReference type="Gene3D" id="1.10.1760.20">
    <property type="match status" value="1"/>
</dbReference>
<evidence type="ECO:0000256" key="5">
    <source>
        <dbReference type="ARBA" id="ARBA00022989"/>
    </source>
</evidence>
<comment type="caution">
    <text evidence="8">The sequence shown here is derived from an EMBL/GenBank/DDBJ whole genome shotgun (WGS) entry which is preliminary data.</text>
</comment>
<protein>
    <recommendedName>
        <fullName evidence="10">Cobalamin biosynthesis protein CbiM</fullName>
    </recommendedName>
</protein>
<comment type="subcellular location">
    <subcellularLocation>
        <location evidence="1">Cell membrane</location>
        <topology evidence="1">Multi-pass membrane protein</topology>
    </subcellularLocation>
</comment>
<dbReference type="GO" id="GO:0000041">
    <property type="term" value="P:transition metal ion transport"/>
    <property type="evidence" value="ECO:0007669"/>
    <property type="project" value="InterPro"/>
</dbReference>
<keyword evidence="9" id="KW-1185">Reference proteome</keyword>
<keyword evidence="3" id="KW-1003">Cell membrane</keyword>
<keyword evidence="6 7" id="KW-0472">Membrane</keyword>
<proteinExistence type="predicted"/>
<dbReference type="Proteomes" id="UP000070352">
    <property type="component" value="Unassembled WGS sequence"/>
</dbReference>
<evidence type="ECO:0000256" key="1">
    <source>
        <dbReference type="ARBA" id="ARBA00004651"/>
    </source>
</evidence>
<dbReference type="STRING" id="1413211.U473_05315"/>
<feature type="transmembrane region" description="Helical" evidence="7">
    <location>
        <begin position="49"/>
        <end position="69"/>
    </location>
</feature>
<accession>A0A135L3M0</accession>
<sequence>MINFPLLGAAASGHLIGSALAEILFGFWPAFIMTTVITIKAFIFQDGGISVLGVNILNMAIIAPALAVLIKKIARIVHLPIFLTAFLSGWVSVVGISFMGALELALSGVVPFFSCKDSFPLACINWNR</sequence>
<dbReference type="GO" id="GO:0005886">
    <property type="term" value="C:plasma membrane"/>
    <property type="evidence" value="ECO:0007669"/>
    <property type="project" value="UniProtKB-SubCell"/>
</dbReference>
<feature type="transmembrane region" description="Helical" evidence="7">
    <location>
        <begin position="81"/>
        <end position="102"/>
    </location>
</feature>
<evidence type="ECO:0000256" key="4">
    <source>
        <dbReference type="ARBA" id="ARBA00022692"/>
    </source>
</evidence>
<evidence type="ECO:0008006" key="10">
    <source>
        <dbReference type="Google" id="ProtNLM"/>
    </source>
</evidence>
<reference evidence="8 9" key="1">
    <citation type="submission" date="2016-02" db="EMBL/GenBank/DDBJ databases">
        <title>Draft Genome for Tepidibacillus decaturensis nov. sp. Strain Z9, an Anaerobic, Moderately Thermophilic and Heterotrophic Bacterium from Deep Subsurface of the Illinois Basin, USA.</title>
        <authorList>
            <person name="Dong Y."/>
            <person name="Chang J.Y."/>
            <person name="Sanford R."/>
            <person name="Fouke B.W."/>
        </authorList>
    </citation>
    <scope>NUCLEOTIDE SEQUENCE [LARGE SCALE GENOMIC DNA]</scope>
    <source>
        <strain evidence="8 9">Z9</strain>
    </source>
</reference>
<evidence type="ECO:0000313" key="9">
    <source>
        <dbReference type="Proteomes" id="UP000070352"/>
    </source>
</evidence>
<dbReference type="Pfam" id="PF01891">
    <property type="entry name" value="CbiM"/>
    <property type="match status" value="1"/>
</dbReference>
<evidence type="ECO:0000313" key="8">
    <source>
        <dbReference type="EMBL" id="KXG43497.1"/>
    </source>
</evidence>
<keyword evidence="4 7" id="KW-0812">Transmembrane</keyword>
<evidence type="ECO:0000256" key="2">
    <source>
        <dbReference type="ARBA" id="ARBA00022448"/>
    </source>
</evidence>
<name>A0A135L3M0_9BACI</name>
<keyword evidence="5 7" id="KW-1133">Transmembrane helix</keyword>
<dbReference type="PANTHER" id="PTHR34229:SF1">
    <property type="entry name" value="METAL TRANSPORT PROTEIN HI_1621-RELATED"/>
    <property type="match status" value="1"/>
</dbReference>
<organism evidence="8 9">
    <name type="scientific">Tepidibacillus decaturensis</name>
    <dbReference type="NCBI Taxonomy" id="1413211"/>
    <lineage>
        <taxon>Bacteria</taxon>
        <taxon>Bacillati</taxon>
        <taxon>Bacillota</taxon>
        <taxon>Bacilli</taxon>
        <taxon>Bacillales</taxon>
        <taxon>Bacillaceae</taxon>
        <taxon>Tepidibacillus</taxon>
    </lineage>
</organism>
<dbReference type="PANTHER" id="PTHR34229">
    <property type="entry name" value="METAL TRANSPORT PROTEIN HI_1621-RELATED"/>
    <property type="match status" value="1"/>
</dbReference>
<dbReference type="EMBL" id="LSKU01000001">
    <property type="protein sequence ID" value="KXG43497.1"/>
    <property type="molecule type" value="Genomic_DNA"/>
</dbReference>
<evidence type="ECO:0000256" key="6">
    <source>
        <dbReference type="ARBA" id="ARBA00023136"/>
    </source>
</evidence>
<gene>
    <name evidence="8" type="ORF">U473_05315</name>
</gene>